<dbReference type="AlphaFoldDB" id="A0AAP0K5M9"/>
<accession>A0AAP0K5M9</accession>
<reference evidence="2 3" key="1">
    <citation type="submission" date="2024-01" db="EMBL/GenBank/DDBJ databases">
        <title>Genome assemblies of Stephania.</title>
        <authorList>
            <person name="Yang L."/>
        </authorList>
    </citation>
    <scope>NUCLEOTIDE SEQUENCE [LARGE SCALE GENOMIC DNA]</scope>
    <source>
        <strain evidence="2">QJT</strain>
        <tissue evidence="2">Leaf</tissue>
    </source>
</reference>
<dbReference type="EMBL" id="JBBNAE010000002">
    <property type="protein sequence ID" value="KAK9145604.1"/>
    <property type="molecule type" value="Genomic_DNA"/>
</dbReference>
<organism evidence="2 3">
    <name type="scientific">Stephania japonica</name>
    <dbReference type="NCBI Taxonomy" id="461633"/>
    <lineage>
        <taxon>Eukaryota</taxon>
        <taxon>Viridiplantae</taxon>
        <taxon>Streptophyta</taxon>
        <taxon>Embryophyta</taxon>
        <taxon>Tracheophyta</taxon>
        <taxon>Spermatophyta</taxon>
        <taxon>Magnoliopsida</taxon>
        <taxon>Ranunculales</taxon>
        <taxon>Menispermaceae</taxon>
        <taxon>Menispermoideae</taxon>
        <taxon>Cissampelideae</taxon>
        <taxon>Stephania</taxon>
    </lineage>
</organism>
<feature type="compositionally biased region" description="Acidic residues" evidence="1">
    <location>
        <begin position="85"/>
        <end position="130"/>
    </location>
</feature>
<feature type="compositionally biased region" description="Basic residues" evidence="1">
    <location>
        <begin position="136"/>
        <end position="148"/>
    </location>
</feature>
<evidence type="ECO:0000256" key="1">
    <source>
        <dbReference type="SAM" id="MobiDB-lite"/>
    </source>
</evidence>
<comment type="caution">
    <text evidence="2">The sequence shown here is derived from an EMBL/GenBank/DDBJ whole genome shotgun (WGS) entry which is preliminary data.</text>
</comment>
<evidence type="ECO:0000313" key="2">
    <source>
        <dbReference type="EMBL" id="KAK9145604.1"/>
    </source>
</evidence>
<name>A0AAP0K5M9_9MAGN</name>
<sequence>MARSKKPMTREETGNMVGLRDGRRGRRPQTALYRKSKESTCVTDARDVDEVHDETSAINASATVGREIKLHKSQVTTAKTSSFDSIEEEQDESQEQEADGEDESENKDQEEVDEEGEDQAEEGEQEDSEEVEVRSHGKARGKSKRSSRKMVQEAEYDISKPCPGGPSDQTILSSFNNHVAVAIWNNEVPIGLLVYNNIGVTDQIIALVKSHLI</sequence>
<feature type="compositionally biased region" description="Basic and acidic residues" evidence="1">
    <location>
        <begin position="44"/>
        <end position="55"/>
    </location>
</feature>
<gene>
    <name evidence="2" type="ORF">Sjap_005507</name>
</gene>
<evidence type="ECO:0000313" key="3">
    <source>
        <dbReference type="Proteomes" id="UP001417504"/>
    </source>
</evidence>
<dbReference type="Proteomes" id="UP001417504">
    <property type="component" value="Unassembled WGS sequence"/>
</dbReference>
<proteinExistence type="predicted"/>
<keyword evidence="3" id="KW-1185">Reference proteome</keyword>
<feature type="region of interest" description="Disordered" evidence="1">
    <location>
        <begin position="1"/>
        <end position="164"/>
    </location>
</feature>
<protein>
    <submittedName>
        <fullName evidence="2">Uncharacterized protein</fullName>
    </submittedName>
</protein>